<dbReference type="Proteomes" id="UP000604046">
    <property type="component" value="Unassembled WGS sequence"/>
</dbReference>
<sequence>MWHAAFQASIEGHPGDIGAGIPDNGVRPLAAAPHWRSLLGRVAAALPPPAAVCILHPCMVCLLVSVAGVRLVHRVSPMDFGSIRPTRCRPMAILKQCAAACNAYSQQSCGGVRLGCEHFLPCSTCDR</sequence>
<accession>A0A812GBK1</accession>
<name>A0A812GBK1_9DINO</name>
<evidence type="ECO:0000313" key="2">
    <source>
        <dbReference type="Proteomes" id="UP000604046"/>
    </source>
</evidence>
<dbReference type="EMBL" id="CAJNDS010000017">
    <property type="protein sequence ID" value="CAE6918490.1"/>
    <property type="molecule type" value="Genomic_DNA"/>
</dbReference>
<gene>
    <name evidence="1" type="ORF">SNAT2548_LOCUS379</name>
</gene>
<evidence type="ECO:0000313" key="1">
    <source>
        <dbReference type="EMBL" id="CAE6918490.1"/>
    </source>
</evidence>
<protein>
    <submittedName>
        <fullName evidence="1">Uncharacterized protein</fullName>
    </submittedName>
</protein>
<dbReference type="AlphaFoldDB" id="A0A812GBK1"/>
<keyword evidence="2" id="KW-1185">Reference proteome</keyword>
<organism evidence="1 2">
    <name type="scientific">Symbiodinium natans</name>
    <dbReference type="NCBI Taxonomy" id="878477"/>
    <lineage>
        <taxon>Eukaryota</taxon>
        <taxon>Sar</taxon>
        <taxon>Alveolata</taxon>
        <taxon>Dinophyceae</taxon>
        <taxon>Suessiales</taxon>
        <taxon>Symbiodiniaceae</taxon>
        <taxon>Symbiodinium</taxon>
    </lineage>
</organism>
<proteinExistence type="predicted"/>
<comment type="caution">
    <text evidence="1">The sequence shown here is derived from an EMBL/GenBank/DDBJ whole genome shotgun (WGS) entry which is preliminary data.</text>
</comment>
<reference evidence="1" key="1">
    <citation type="submission" date="2021-02" db="EMBL/GenBank/DDBJ databases">
        <authorList>
            <person name="Dougan E. K."/>
            <person name="Rhodes N."/>
            <person name="Thang M."/>
            <person name="Chan C."/>
        </authorList>
    </citation>
    <scope>NUCLEOTIDE SEQUENCE</scope>
</reference>